<evidence type="ECO:0000256" key="3">
    <source>
        <dbReference type="ARBA" id="ARBA00022989"/>
    </source>
</evidence>
<proteinExistence type="predicted"/>
<feature type="transmembrane region" description="Helical" evidence="5">
    <location>
        <begin position="63"/>
        <end position="79"/>
    </location>
</feature>
<evidence type="ECO:0000256" key="4">
    <source>
        <dbReference type="ARBA" id="ARBA00023136"/>
    </source>
</evidence>
<evidence type="ECO:0000259" key="6">
    <source>
        <dbReference type="Pfam" id="PF06803"/>
    </source>
</evidence>
<dbReference type="EMBL" id="CADCVJ010000180">
    <property type="protein sequence ID" value="CAA9482739.1"/>
    <property type="molecule type" value="Genomic_DNA"/>
</dbReference>
<keyword evidence="4 5" id="KW-0472">Membrane</keyword>
<dbReference type="GO" id="GO:0012505">
    <property type="term" value="C:endomembrane system"/>
    <property type="evidence" value="ECO:0007669"/>
    <property type="project" value="UniProtKB-SubCell"/>
</dbReference>
<sequence>MTPGEWILAGLVVMLVLYAGFIVVLMAAGRRDSARAVAGFVPDCIVLFRRLLADARVPRRRKLVLWGLIAYLALPFDIVPDFIPVAGQLDDVVVVALVLRLVLRGGREVVAELWPGPRSSLDVILRLAY</sequence>
<keyword evidence="3 5" id="KW-1133">Transmembrane helix</keyword>
<dbReference type="AlphaFoldDB" id="A0A6J4RZS6"/>
<dbReference type="InterPro" id="IPR010652">
    <property type="entry name" value="DUF1232"/>
</dbReference>
<dbReference type="Pfam" id="PF06803">
    <property type="entry name" value="DUF1232"/>
    <property type="match status" value="1"/>
</dbReference>
<evidence type="ECO:0000256" key="5">
    <source>
        <dbReference type="SAM" id="Phobius"/>
    </source>
</evidence>
<organism evidence="7">
    <name type="scientific">uncultured Solirubrobacteraceae bacterium</name>
    <dbReference type="NCBI Taxonomy" id="1162706"/>
    <lineage>
        <taxon>Bacteria</taxon>
        <taxon>Bacillati</taxon>
        <taxon>Actinomycetota</taxon>
        <taxon>Thermoleophilia</taxon>
        <taxon>Solirubrobacterales</taxon>
        <taxon>Solirubrobacteraceae</taxon>
        <taxon>environmental samples</taxon>
    </lineage>
</organism>
<name>A0A6J4RZS6_9ACTN</name>
<gene>
    <name evidence="7" type="ORF">AVDCRST_MAG38-2122</name>
</gene>
<evidence type="ECO:0000313" key="7">
    <source>
        <dbReference type="EMBL" id="CAA9482739.1"/>
    </source>
</evidence>
<comment type="subcellular location">
    <subcellularLocation>
        <location evidence="1">Endomembrane system</location>
        <topology evidence="1">Multi-pass membrane protein</topology>
    </subcellularLocation>
</comment>
<feature type="transmembrane region" description="Helical" evidence="5">
    <location>
        <begin position="6"/>
        <end position="28"/>
    </location>
</feature>
<protein>
    <recommendedName>
        <fullName evidence="6">DUF1232 domain-containing protein</fullName>
    </recommendedName>
</protein>
<evidence type="ECO:0000256" key="1">
    <source>
        <dbReference type="ARBA" id="ARBA00004127"/>
    </source>
</evidence>
<reference evidence="7" key="1">
    <citation type="submission" date="2020-02" db="EMBL/GenBank/DDBJ databases">
        <authorList>
            <person name="Meier V. D."/>
        </authorList>
    </citation>
    <scope>NUCLEOTIDE SEQUENCE</scope>
    <source>
        <strain evidence="7">AVDCRST_MAG38</strain>
    </source>
</reference>
<evidence type="ECO:0000256" key="2">
    <source>
        <dbReference type="ARBA" id="ARBA00022692"/>
    </source>
</evidence>
<feature type="domain" description="DUF1232" evidence="6">
    <location>
        <begin position="62"/>
        <end position="97"/>
    </location>
</feature>
<accession>A0A6J4RZS6</accession>
<keyword evidence="2 5" id="KW-0812">Transmembrane</keyword>